<evidence type="ECO:0000313" key="1">
    <source>
        <dbReference type="EMBL" id="KKK67792.1"/>
    </source>
</evidence>
<organism evidence="1">
    <name type="scientific">marine sediment metagenome</name>
    <dbReference type="NCBI Taxonomy" id="412755"/>
    <lineage>
        <taxon>unclassified sequences</taxon>
        <taxon>metagenomes</taxon>
        <taxon>ecological metagenomes</taxon>
    </lineage>
</organism>
<protein>
    <submittedName>
        <fullName evidence="1">Uncharacterized protein</fullName>
    </submittedName>
</protein>
<name>A0A0F8XF38_9ZZZZ</name>
<reference evidence="1" key="1">
    <citation type="journal article" date="2015" name="Nature">
        <title>Complex archaea that bridge the gap between prokaryotes and eukaryotes.</title>
        <authorList>
            <person name="Spang A."/>
            <person name="Saw J.H."/>
            <person name="Jorgensen S.L."/>
            <person name="Zaremba-Niedzwiedzka K."/>
            <person name="Martijn J."/>
            <person name="Lind A.E."/>
            <person name="van Eijk R."/>
            <person name="Schleper C."/>
            <person name="Guy L."/>
            <person name="Ettema T.J."/>
        </authorList>
    </citation>
    <scope>NUCLEOTIDE SEQUENCE</scope>
</reference>
<proteinExistence type="predicted"/>
<dbReference type="EMBL" id="LAZR01059435">
    <property type="protein sequence ID" value="KKK67792.1"/>
    <property type="molecule type" value="Genomic_DNA"/>
</dbReference>
<sequence length="168" mass="18449">MSKKSKYTNMQKLVDECTTAKRRPVPMEVLQAAYADAPPAAKCFLDNRAQEVLMVDMSILQHVAEKGVIMPVEDITTLESTYNFAIKFTAKVNPEALKTVSKTAQDVGHRIAAELDAGIKRVLLEDKHANRMALINLSTCHAKVVRCMADITLTAEELEEADAGADTT</sequence>
<comment type="caution">
    <text evidence="1">The sequence shown here is derived from an EMBL/GenBank/DDBJ whole genome shotgun (WGS) entry which is preliminary data.</text>
</comment>
<dbReference type="AlphaFoldDB" id="A0A0F8XF38"/>
<gene>
    <name evidence="1" type="ORF">LCGC14_2950560</name>
</gene>
<accession>A0A0F8XF38</accession>